<dbReference type="PANTHER" id="PTHR12504:SF0">
    <property type="entry name" value="MITOCHONDRIAL IMPORT RECEPTOR SUBUNIT TOM22 HOMOLOG"/>
    <property type="match status" value="1"/>
</dbReference>
<evidence type="ECO:0000256" key="5">
    <source>
        <dbReference type="ARBA" id="ARBA00022787"/>
    </source>
</evidence>
<reference evidence="13 14" key="2">
    <citation type="journal article" date="2014" name="J. Gen. Appl. Microbiol.">
        <title>The early diverging ascomycetous budding yeast Saitoella complicata has three histone deacetylases belonging to the Clr6, Hos2, and Rpd3 lineages.</title>
        <authorList>
            <person name="Nishida H."/>
            <person name="Matsumoto T."/>
            <person name="Kondo S."/>
            <person name="Hamamoto M."/>
            <person name="Yoshikawa H."/>
        </authorList>
    </citation>
    <scope>NUCLEOTIDE SEQUENCE [LARGE SCALE GENOMIC DNA]</scope>
    <source>
        <strain evidence="13 14">NRRL Y-17804</strain>
    </source>
</reference>
<keyword evidence="11" id="KW-0675">Receptor</keyword>
<proteinExistence type="inferred from homology"/>
<evidence type="ECO:0000256" key="11">
    <source>
        <dbReference type="ARBA" id="ARBA00023170"/>
    </source>
</evidence>
<comment type="subcellular location">
    <subcellularLocation>
        <location evidence="1">Mitochondrion outer membrane</location>
        <topology evidence="1">Single-pass membrane protein</topology>
    </subcellularLocation>
</comment>
<evidence type="ECO:0000256" key="10">
    <source>
        <dbReference type="ARBA" id="ARBA00023136"/>
    </source>
</evidence>
<accession>A0A0E9N7R4</accession>
<keyword evidence="9" id="KW-0496">Mitochondrion</keyword>
<gene>
    <name evidence="13" type="ORF">G7K_0106-t1</name>
</gene>
<evidence type="ECO:0000256" key="12">
    <source>
        <dbReference type="SAM" id="MobiDB-lite"/>
    </source>
</evidence>
<evidence type="ECO:0008006" key="15">
    <source>
        <dbReference type="Google" id="ProtNLM"/>
    </source>
</evidence>
<dbReference type="CDD" id="cd22884">
    <property type="entry name" value="TOM22"/>
    <property type="match status" value="1"/>
</dbReference>
<keyword evidence="6" id="KW-0653">Protein transport</keyword>
<evidence type="ECO:0000313" key="13">
    <source>
        <dbReference type="EMBL" id="GAO45858.1"/>
    </source>
</evidence>
<dbReference type="EMBL" id="BACD03000001">
    <property type="protein sequence ID" value="GAO45858.1"/>
    <property type="molecule type" value="Genomic_DNA"/>
</dbReference>
<evidence type="ECO:0000256" key="3">
    <source>
        <dbReference type="ARBA" id="ARBA00022448"/>
    </source>
</evidence>
<keyword evidence="8" id="KW-0811">Translocation</keyword>
<sequence length="139" mass="15713">MVQFEEVTDEHFEQNFKKEEEWSDTDSEISESEIEDDVVDETFYDRLVALKDIIPPTQRTKIANAASSLANTATWLGKFGGKATWVLATSAILFGFPLALAIEEEAQYTEYEKQMQMQAGANDANRGPDRRPRSPGFRS</sequence>
<keyword evidence="3" id="KW-0813">Transport</keyword>
<keyword evidence="7" id="KW-1133">Transmembrane helix</keyword>
<feature type="compositionally biased region" description="Acidic residues" evidence="12">
    <location>
        <begin position="21"/>
        <end position="34"/>
    </location>
</feature>
<evidence type="ECO:0000256" key="4">
    <source>
        <dbReference type="ARBA" id="ARBA00022692"/>
    </source>
</evidence>
<dbReference type="AlphaFoldDB" id="A0A0E9N7R4"/>
<evidence type="ECO:0000256" key="2">
    <source>
        <dbReference type="ARBA" id="ARBA00009874"/>
    </source>
</evidence>
<reference evidence="13 14" key="3">
    <citation type="journal article" date="2015" name="Genome Announc.">
        <title>Draft Genome Sequence of the Archiascomycetous Yeast Saitoella complicata.</title>
        <authorList>
            <person name="Yamauchi K."/>
            <person name="Kondo S."/>
            <person name="Hamamoto M."/>
            <person name="Takahashi Y."/>
            <person name="Ogura Y."/>
            <person name="Hayashi T."/>
            <person name="Nishida H."/>
        </authorList>
    </citation>
    <scope>NUCLEOTIDE SEQUENCE [LARGE SCALE GENOMIC DNA]</scope>
    <source>
        <strain evidence="13 14">NRRL Y-17804</strain>
    </source>
</reference>
<dbReference type="PANTHER" id="PTHR12504">
    <property type="entry name" value="MITOCHONDRIAL IMPORT RECEPTOR SUBUNIT TOM22"/>
    <property type="match status" value="1"/>
</dbReference>
<evidence type="ECO:0000256" key="9">
    <source>
        <dbReference type="ARBA" id="ARBA00023128"/>
    </source>
</evidence>
<keyword evidence="5" id="KW-1000">Mitochondrion outer membrane</keyword>
<evidence type="ECO:0000256" key="1">
    <source>
        <dbReference type="ARBA" id="ARBA00004572"/>
    </source>
</evidence>
<feature type="compositionally biased region" description="Basic and acidic residues" evidence="12">
    <location>
        <begin position="9"/>
        <end position="20"/>
    </location>
</feature>
<protein>
    <recommendedName>
        <fullName evidence="15">Mitochondrial import receptor subunit tom22</fullName>
    </recommendedName>
</protein>
<evidence type="ECO:0000313" key="14">
    <source>
        <dbReference type="Proteomes" id="UP000033140"/>
    </source>
</evidence>
<dbReference type="Proteomes" id="UP000033140">
    <property type="component" value="Unassembled WGS sequence"/>
</dbReference>
<dbReference type="GO" id="GO:0006886">
    <property type="term" value="P:intracellular protein transport"/>
    <property type="evidence" value="ECO:0007669"/>
    <property type="project" value="InterPro"/>
</dbReference>
<feature type="region of interest" description="Disordered" evidence="12">
    <location>
        <begin position="113"/>
        <end position="139"/>
    </location>
</feature>
<dbReference type="Pfam" id="PF04281">
    <property type="entry name" value="Tom22"/>
    <property type="match status" value="1"/>
</dbReference>
<keyword evidence="14" id="KW-1185">Reference proteome</keyword>
<reference evidence="13 14" key="1">
    <citation type="journal article" date="2011" name="J. Gen. Appl. Microbiol.">
        <title>Draft genome sequencing of the enigmatic yeast Saitoella complicata.</title>
        <authorList>
            <person name="Nishida H."/>
            <person name="Hamamoto M."/>
            <person name="Sugiyama J."/>
        </authorList>
    </citation>
    <scope>NUCLEOTIDE SEQUENCE [LARGE SCALE GENOMIC DNA]</scope>
    <source>
        <strain evidence="13 14">NRRL Y-17804</strain>
    </source>
</reference>
<evidence type="ECO:0000256" key="7">
    <source>
        <dbReference type="ARBA" id="ARBA00022989"/>
    </source>
</evidence>
<feature type="region of interest" description="Disordered" evidence="12">
    <location>
        <begin position="1"/>
        <end position="34"/>
    </location>
</feature>
<keyword evidence="10" id="KW-0472">Membrane</keyword>
<dbReference type="OMA" id="QGAQHML"/>
<dbReference type="GO" id="GO:0005741">
    <property type="term" value="C:mitochondrial outer membrane"/>
    <property type="evidence" value="ECO:0007669"/>
    <property type="project" value="UniProtKB-SubCell"/>
</dbReference>
<keyword evidence="4" id="KW-0812">Transmembrane</keyword>
<comment type="caution">
    <text evidence="13">The sequence shown here is derived from an EMBL/GenBank/DDBJ whole genome shotgun (WGS) entry which is preliminary data.</text>
</comment>
<evidence type="ECO:0000256" key="8">
    <source>
        <dbReference type="ARBA" id="ARBA00023010"/>
    </source>
</evidence>
<dbReference type="STRING" id="698492.A0A0E9N7R4"/>
<name>A0A0E9N7R4_SAICN</name>
<comment type="similarity">
    <text evidence="2">Belongs to the Tom22 family.</text>
</comment>
<evidence type="ECO:0000256" key="6">
    <source>
        <dbReference type="ARBA" id="ARBA00022927"/>
    </source>
</evidence>
<dbReference type="InterPro" id="IPR005683">
    <property type="entry name" value="Tom22"/>
</dbReference>
<organism evidence="13 14">
    <name type="scientific">Saitoella complicata (strain BCRC 22490 / CBS 7301 / JCM 7358 / NBRC 10748 / NRRL Y-17804)</name>
    <dbReference type="NCBI Taxonomy" id="698492"/>
    <lineage>
        <taxon>Eukaryota</taxon>
        <taxon>Fungi</taxon>
        <taxon>Dikarya</taxon>
        <taxon>Ascomycota</taxon>
        <taxon>Taphrinomycotina</taxon>
        <taxon>Taphrinomycotina incertae sedis</taxon>
        <taxon>Saitoella</taxon>
    </lineage>
</organism>